<sequence>MTSLAAKKPEGRP</sequence>
<organism evidence="1">
    <name type="scientific">Escherichia coli</name>
    <dbReference type="NCBI Taxonomy" id="562"/>
    <lineage>
        <taxon>Bacteria</taxon>
        <taxon>Pseudomonadati</taxon>
        <taxon>Pseudomonadota</taxon>
        <taxon>Gammaproteobacteria</taxon>
        <taxon>Enterobacterales</taxon>
        <taxon>Enterobacteriaceae</taxon>
        <taxon>Escherichia</taxon>
    </lineage>
</organism>
<proteinExistence type="predicted"/>
<reference evidence="1" key="1">
    <citation type="journal article" date="1991" name="DNA Seq.">
        <title>Nucleotide sequence and organization of genes flanking the transfer origin of promiscuous plasmid RP4.</title>
        <authorList>
            <person name="Ziegelin G."/>
            <person name="Pansegrau W."/>
            <person name="Strack B."/>
            <person name="Balzer D."/>
            <person name="Kroger M."/>
            <person name="Kruft V."/>
            <person name="Lanka E."/>
        </authorList>
    </citation>
    <scope>NUCLEOTIDE SEQUENCE</scope>
    <source>
        <strain evidence="1">HB101</strain>
        <plasmid evidence="1">R751</plasmid>
    </source>
</reference>
<protein>
    <submittedName>
        <fullName evidence="1">E. coli plasmid R751 traF (5'end), traG, traH, traI, traJ, traK and traL (5'end) genes of the transfer region</fullName>
    </submittedName>
</protein>
<dbReference type="EMBL" id="X54458">
    <property type="protein sequence ID" value="CAA38330.1"/>
    <property type="molecule type" value="Genomic_DNA"/>
</dbReference>
<geneLocation type="plasmid" evidence="1">
    <name>R751</name>
</geneLocation>
<accession>A2NVD0</accession>
<name>A2NVD0_ECOLX</name>
<keyword evidence="1" id="KW-0614">Plasmid</keyword>
<evidence type="ECO:0000313" key="1">
    <source>
        <dbReference type="EMBL" id="CAA38330.1"/>
    </source>
</evidence>